<dbReference type="Proteomes" id="UP000288079">
    <property type="component" value="Unassembled WGS sequence"/>
</dbReference>
<keyword evidence="9" id="KW-1185">Reference proteome</keyword>
<dbReference type="EMBL" id="BHWB01000006">
    <property type="protein sequence ID" value="GCB35511.1"/>
    <property type="molecule type" value="Genomic_DNA"/>
</dbReference>
<accession>A0A401LVH0</accession>
<dbReference type="AlphaFoldDB" id="A0A401LVH0"/>
<keyword evidence="3 6" id="KW-1133">Transmembrane helix</keyword>
<dbReference type="RefSeq" id="WP_235016798.1">
    <property type="nucleotide sequence ID" value="NZ_BHWB01000006.1"/>
</dbReference>
<evidence type="ECO:0000259" key="7">
    <source>
        <dbReference type="Pfam" id="PF26002"/>
    </source>
</evidence>
<dbReference type="InterPro" id="IPR058982">
    <property type="entry name" value="Beta-barrel_AprE"/>
</dbReference>
<evidence type="ECO:0000256" key="2">
    <source>
        <dbReference type="ARBA" id="ARBA00022692"/>
    </source>
</evidence>
<gene>
    <name evidence="8" type="ORF">KGMB02408_24560</name>
</gene>
<evidence type="ECO:0000256" key="6">
    <source>
        <dbReference type="SAM" id="Phobius"/>
    </source>
</evidence>
<dbReference type="PRINTS" id="PR01490">
    <property type="entry name" value="RTXTOXIND"/>
</dbReference>
<dbReference type="Pfam" id="PF26002">
    <property type="entry name" value="Beta-barrel_AprE"/>
    <property type="match status" value="1"/>
</dbReference>
<evidence type="ECO:0000313" key="8">
    <source>
        <dbReference type="EMBL" id="GCB35511.1"/>
    </source>
</evidence>
<organism evidence="8 9">
    <name type="scientific">Bacteroides faecalis</name>
    <dbReference type="NCBI Taxonomy" id="2447885"/>
    <lineage>
        <taxon>Bacteria</taxon>
        <taxon>Pseudomonadati</taxon>
        <taxon>Bacteroidota</taxon>
        <taxon>Bacteroidia</taxon>
        <taxon>Bacteroidales</taxon>
        <taxon>Bacteroidaceae</taxon>
        <taxon>Bacteroides</taxon>
    </lineage>
</organism>
<feature type="domain" description="AprE-like beta-barrel" evidence="7">
    <location>
        <begin position="333"/>
        <end position="417"/>
    </location>
</feature>
<sequence length="438" mass="49878">MMKEQEKKEEDIIELRSEEFQEVLSGIPPWILRWGITTVAIIVVILLIGSSIFKYPDTITSAITLTGSKPAANIVAKSSGKLQELFVQDNQLVQTGDYLAVIENPAKTADILYLKKFLHKYMSYPDSIVSLPLKDMNLGLCQALYSSYYLALSQYIQFRKLGYYQDKIDMMKDRISRNEKRYQDMLYQEELVSQQLVIAYKQYQRDSTLHIKGAVSGKALETTYNQYIGGQLSMENMHSTLENLHIQLAEMKENLLDTEYQYIDKESTLTTQLKSLTIQLLTEIQAWEISYALIAPIPGKVTFTNYWIENQNIISGDIAFNVIPSSNNHLIGKALLPAERSGKVKVGQKVNIRFSNYPDNEFGLVKGKVRNISLIAIKVETKNHYVVEIDLPDGLTTTYGKELPFISEMEGQADIITDDMSLLERILLPIKKILTENL</sequence>
<evidence type="ECO:0000256" key="5">
    <source>
        <dbReference type="SAM" id="Coils"/>
    </source>
</evidence>
<keyword evidence="2 6" id="KW-0812">Transmembrane</keyword>
<evidence type="ECO:0000256" key="3">
    <source>
        <dbReference type="ARBA" id="ARBA00022989"/>
    </source>
</evidence>
<proteinExistence type="predicted"/>
<keyword evidence="5" id="KW-0175">Coiled coil</keyword>
<feature type="coiled-coil region" evidence="5">
    <location>
        <begin position="234"/>
        <end position="261"/>
    </location>
</feature>
<dbReference type="InterPro" id="IPR050739">
    <property type="entry name" value="MFP"/>
</dbReference>
<comment type="caution">
    <text evidence="8">The sequence shown here is derived from an EMBL/GenBank/DDBJ whole genome shotgun (WGS) entry which is preliminary data.</text>
</comment>
<evidence type="ECO:0000313" key="9">
    <source>
        <dbReference type="Proteomes" id="UP000288079"/>
    </source>
</evidence>
<name>A0A401LVH0_9BACE</name>
<protein>
    <submittedName>
        <fullName evidence="8">Hemolysin</fullName>
    </submittedName>
</protein>
<dbReference type="Gene3D" id="2.40.30.170">
    <property type="match status" value="1"/>
</dbReference>
<evidence type="ECO:0000256" key="4">
    <source>
        <dbReference type="ARBA" id="ARBA00023136"/>
    </source>
</evidence>
<comment type="subcellular location">
    <subcellularLocation>
        <location evidence="1">Membrane</location>
        <topology evidence="1">Single-pass membrane protein</topology>
    </subcellularLocation>
</comment>
<dbReference type="GO" id="GO:0016020">
    <property type="term" value="C:membrane"/>
    <property type="evidence" value="ECO:0007669"/>
    <property type="project" value="UniProtKB-SubCell"/>
</dbReference>
<dbReference type="PANTHER" id="PTHR30386:SF26">
    <property type="entry name" value="TRANSPORT PROTEIN COMB"/>
    <property type="match status" value="1"/>
</dbReference>
<feature type="transmembrane region" description="Helical" evidence="6">
    <location>
        <begin position="31"/>
        <end position="53"/>
    </location>
</feature>
<dbReference type="PANTHER" id="PTHR30386">
    <property type="entry name" value="MEMBRANE FUSION SUBUNIT OF EMRAB-TOLC MULTIDRUG EFFLUX PUMP"/>
    <property type="match status" value="1"/>
</dbReference>
<keyword evidence="4 6" id="KW-0472">Membrane</keyword>
<reference evidence="8 9" key="1">
    <citation type="submission" date="2018-10" db="EMBL/GenBank/DDBJ databases">
        <title>Draft Genome Sequence of Bacteroides sp. KCTC 15687.</title>
        <authorList>
            <person name="Yu S.Y."/>
            <person name="Kim J.S."/>
            <person name="Oh B.S."/>
            <person name="Park S.H."/>
            <person name="Kang S.W."/>
            <person name="Park J.E."/>
            <person name="Choi S.H."/>
            <person name="Han K.I."/>
            <person name="Lee K.C."/>
            <person name="Eom M.K."/>
            <person name="Suh M.K."/>
            <person name="Lee D.H."/>
            <person name="Yoon H."/>
            <person name="Kim B."/>
            <person name="Yang S.J."/>
            <person name="Lee J.S."/>
            <person name="Lee J.H."/>
        </authorList>
    </citation>
    <scope>NUCLEOTIDE SEQUENCE [LARGE SCALE GENOMIC DNA]</scope>
    <source>
        <strain evidence="8 9">KCTC 15687</strain>
    </source>
</reference>
<evidence type="ECO:0000256" key="1">
    <source>
        <dbReference type="ARBA" id="ARBA00004167"/>
    </source>
</evidence>